<keyword evidence="2" id="KW-1185">Reference proteome</keyword>
<gene>
    <name evidence="1" type="ORF">TrCOL_g7305</name>
</gene>
<comment type="caution">
    <text evidence="1">The sequence shown here is derived from an EMBL/GenBank/DDBJ whole genome shotgun (WGS) entry which is preliminary data.</text>
</comment>
<organism evidence="1 2">
    <name type="scientific">Triparma columacea</name>
    <dbReference type="NCBI Taxonomy" id="722753"/>
    <lineage>
        <taxon>Eukaryota</taxon>
        <taxon>Sar</taxon>
        <taxon>Stramenopiles</taxon>
        <taxon>Ochrophyta</taxon>
        <taxon>Bolidophyceae</taxon>
        <taxon>Parmales</taxon>
        <taxon>Triparmaceae</taxon>
        <taxon>Triparma</taxon>
    </lineage>
</organism>
<protein>
    <submittedName>
        <fullName evidence="1">Uncharacterized protein</fullName>
    </submittedName>
</protein>
<evidence type="ECO:0000313" key="2">
    <source>
        <dbReference type="Proteomes" id="UP001165065"/>
    </source>
</evidence>
<reference evidence="2" key="1">
    <citation type="journal article" date="2023" name="Commun. Biol.">
        <title>Genome analysis of Parmales, the sister group of diatoms, reveals the evolutionary specialization of diatoms from phago-mixotrophs to photoautotrophs.</title>
        <authorList>
            <person name="Ban H."/>
            <person name="Sato S."/>
            <person name="Yoshikawa S."/>
            <person name="Yamada K."/>
            <person name="Nakamura Y."/>
            <person name="Ichinomiya M."/>
            <person name="Sato N."/>
            <person name="Blanc-Mathieu R."/>
            <person name="Endo H."/>
            <person name="Kuwata A."/>
            <person name="Ogata H."/>
        </authorList>
    </citation>
    <scope>NUCLEOTIDE SEQUENCE [LARGE SCALE GENOMIC DNA]</scope>
</reference>
<dbReference type="AlphaFoldDB" id="A0A9W7FZ48"/>
<sequence>SPTQSPTQSPTPRSPLLDKLCAASVSPTPPEGTQPGFLCDLWKFDLGCDAVWSDVCDEDHPSGSEANDLRVRDGCAEICEGQDGSKSSLSICEASLLEGDEQPGGDGFICGMWAFQYGCDTDVTDVCDLDLPAGEATTVHENCPDQCPTDIDGAGVTYKANIFRSLAGAVAAVAIANAVA</sequence>
<evidence type="ECO:0000313" key="1">
    <source>
        <dbReference type="EMBL" id="GMI23908.1"/>
    </source>
</evidence>
<proteinExistence type="predicted"/>
<name>A0A9W7FZ48_9STRA</name>
<feature type="non-terminal residue" evidence="1">
    <location>
        <position position="1"/>
    </location>
</feature>
<dbReference type="EMBL" id="BRYA01000577">
    <property type="protein sequence ID" value="GMI23908.1"/>
    <property type="molecule type" value="Genomic_DNA"/>
</dbReference>
<accession>A0A9W7FZ48</accession>
<dbReference type="Proteomes" id="UP001165065">
    <property type="component" value="Unassembled WGS sequence"/>
</dbReference>